<dbReference type="GO" id="GO:0102208">
    <property type="term" value="F:2-polyprenyl-6-hydroxyphenol methylase activity"/>
    <property type="evidence" value="ECO:0007669"/>
    <property type="project" value="UniProtKB-EC"/>
</dbReference>
<dbReference type="CDD" id="cd02440">
    <property type="entry name" value="AdoMet_MTases"/>
    <property type="match status" value="1"/>
</dbReference>
<dbReference type="Gene3D" id="3.40.50.150">
    <property type="entry name" value="Vaccinia Virus protein VP39"/>
    <property type="match status" value="1"/>
</dbReference>
<evidence type="ECO:0000256" key="4">
    <source>
        <dbReference type="ARBA" id="ARBA00022691"/>
    </source>
</evidence>
<dbReference type="NCBIfam" id="TIGR01983">
    <property type="entry name" value="UbiG"/>
    <property type="match status" value="1"/>
</dbReference>
<reference evidence="6 7" key="1">
    <citation type="submission" date="2020-07" db="EMBL/GenBank/DDBJ databases">
        <title>Sequencing the genomes of 1000 actinobacteria strains.</title>
        <authorList>
            <person name="Klenk H.-P."/>
        </authorList>
    </citation>
    <scope>NUCLEOTIDE SEQUENCE [LARGE SCALE GENOMIC DNA]</scope>
    <source>
        <strain evidence="6 7">DSM 22083</strain>
    </source>
</reference>
<dbReference type="PANTHER" id="PTHR43464:SF19">
    <property type="entry name" value="UBIQUINONE BIOSYNTHESIS O-METHYLTRANSFERASE, MITOCHONDRIAL"/>
    <property type="match status" value="1"/>
</dbReference>
<dbReference type="RefSeq" id="WP_179755086.1">
    <property type="nucleotide sequence ID" value="NZ_JACCBU010000001.1"/>
</dbReference>
<keyword evidence="2 6" id="KW-0808">Transferase</keyword>
<evidence type="ECO:0000313" key="7">
    <source>
        <dbReference type="Proteomes" id="UP000569914"/>
    </source>
</evidence>
<sequence>MTIDNTIYDSWDDAWWGEDTLPSLLRTGMNPSRFGFMRRVIIDEHRIDPVGLEVLDVGCGGGLLAEEFAALGCKVTGVDPSEPSLAAARRHAAASGYVIDYRSGTGERLPLPDAAFDVVYCCDVLEHVDDLDRVIAETARVLRPGGLYLFDTINRTLVSWLVAIKIFQEWKSTRFMTPNLHVWNKFIQPAELRRVLRAHGLADRAFAGLSPGCDPITLINQLRRRSRGEIGYGELARALNIQESRNLSISYVGYAVADRE</sequence>
<evidence type="ECO:0000256" key="3">
    <source>
        <dbReference type="ARBA" id="ARBA00022688"/>
    </source>
</evidence>
<keyword evidence="4" id="KW-0949">S-adenosyl-L-methionine</keyword>
<proteinExistence type="predicted"/>
<keyword evidence="7" id="KW-1185">Reference proteome</keyword>
<dbReference type="Proteomes" id="UP000569914">
    <property type="component" value="Unassembled WGS sequence"/>
</dbReference>
<dbReference type="PANTHER" id="PTHR43464">
    <property type="entry name" value="METHYLTRANSFERASE"/>
    <property type="match status" value="1"/>
</dbReference>
<dbReference type="GO" id="GO:0032259">
    <property type="term" value="P:methylation"/>
    <property type="evidence" value="ECO:0007669"/>
    <property type="project" value="UniProtKB-KW"/>
</dbReference>
<keyword evidence="6" id="KW-0830">Ubiquinone</keyword>
<name>A0A7Y9LEY4_9ACTN</name>
<dbReference type="Pfam" id="PF08241">
    <property type="entry name" value="Methyltransf_11"/>
    <property type="match status" value="1"/>
</dbReference>
<evidence type="ECO:0000259" key="5">
    <source>
        <dbReference type="Pfam" id="PF08241"/>
    </source>
</evidence>
<dbReference type="GO" id="GO:0010420">
    <property type="term" value="F:polyprenyldihydroxybenzoate methyltransferase activity"/>
    <property type="evidence" value="ECO:0007669"/>
    <property type="project" value="InterPro"/>
</dbReference>
<dbReference type="AlphaFoldDB" id="A0A7Y9LEY4"/>
<dbReference type="GO" id="GO:0061542">
    <property type="term" value="F:3-demethylubiquinol 3-O-methyltransferase activity"/>
    <property type="evidence" value="ECO:0007669"/>
    <property type="project" value="UniProtKB-EC"/>
</dbReference>
<gene>
    <name evidence="6" type="ORF">BKA15_004860</name>
</gene>
<evidence type="ECO:0000313" key="6">
    <source>
        <dbReference type="EMBL" id="NYE73531.1"/>
    </source>
</evidence>
<feature type="domain" description="Methyltransferase type 11" evidence="5">
    <location>
        <begin position="55"/>
        <end position="150"/>
    </location>
</feature>
<dbReference type="SUPFAM" id="SSF53335">
    <property type="entry name" value="S-adenosyl-L-methionine-dependent methyltransferases"/>
    <property type="match status" value="1"/>
</dbReference>
<dbReference type="EC" id="2.1.1.64" evidence="6"/>
<accession>A0A7Y9LEY4</accession>
<protein>
    <submittedName>
        <fullName evidence="6">2-polyprenyl-6-hydroxyphenyl methylase/3-demethylubiquinone-9 3-methyltransferase</fullName>
        <ecNumber evidence="6">2.1.1.222</ecNumber>
        <ecNumber evidence="6">2.1.1.64</ecNumber>
    </submittedName>
</protein>
<dbReference type="EMBL" id="JACCBU010000001">
    <property type="protein sequence ID" value="NYE73531.1"/>
    <property type="molecule type" value="Genomic_DNA"/>
</dbReference>
<dbReference type="EC" id="2.1.1.222" evidence="6"/>
<dbReference type="InterPro" id="IPR029063">
    <property type="entry name" value="SAM-dependent_MTases_sf"/>
</dbReference>
<comment type="caution">
    <text evidence="6">The sequence shown here is derived from an EMBL/GenBank/DDBJ whole genome shotgun (WGS) entry which is preliminary data.</text>
</comment>
<dbReference type="InterPro" id="IPR013216">
    <property type="entry name" value="Methyltransf_11"/>
</dbReference>
<evidence type="ECO:0000256" key="2">
    <source>
        <dbReference type="ARBA" id="ARBA00022679"/>
    </source>
</evidence>
<keyword evidence="3" id="KW-0831">Ubiquinone biosynthesis</keyword>
<dbReference type="InterPro" id="IPR010233">
    <property type="entry name" value="UbiG_MeTrfase"/>
</dbReference>
<evidence type="ECO:0000256" key="1">
    <source>
        <dbReference type="ARBA" id="ARBA00022603"/>
    </source>
</evidence>
<organism evidence="6 7">
    <name type="scientific">Microlunatus parietis</name>
    <dbReference type="NCBI Taxonomy" id="682979"/>
    <lineage>
        <taxon>Bacteria</taxon>
        <taxon>Bacillati</taxon>
        <taxon>Actinomycetota</taxon>
        <taxon>Actinomycetes</taxon>
        <taxon>Propionibacteriales</taxon>
        <taxon>Propionibacteriaceae</taxon>
        <taxon>Microlunatus</taxon>
    </lineage>
</organism>
<keyword evidence="1 6" id="KW-0489">Methyltransferase</keyword>